<comment type="caution">
    <text evidence="1">The sequence shown here is derived from an EMBL/GenBank/DDBJ whole genome shotgun (WGS) entry which is preliminary data.</text>
</comment>
<dbReference type="EMBL" id="BLLF01000083">
    <property type="protein sequence ID" value="GFH07247.1"/>
    <property type="molecule type" value="Genomic_DNA"/>
</dbReference>
<dbReference type="Proteomes" id="UP000485058">
    <property type="component" value="Unassembled WGS sequence"/>
</dbReference>
<accession>A0A699YAN8</accession>
<sequence length="59" mass="6413">MPVAVKRVVFSGLADQPAFTAQRQQVLLEAELNARLAHPNVVATYAYHFAPSTTTSQVT</sequence>
<dbReference type="InterPro" id="IPR011009">
    <property type="entry name" value="Kinase-like_dom_sf"/>
</dbReference>
<feature type="non-terminal residue" evidence="1">
    <location>
        <position position="1"/>
    </location>
</feature>
<dbReference type="SUPFAM" id="SSF56112">
    <property type="entry name" value="Protein kinase-like (PK-like)"/>
    <property type="match status" value="1"/>
</dbReference>
<evidence type="ECO:0008006" key="3">
    <source>
        <dbReference type="Google" id="ProtNLM"/>
    </source>
</evidence>
<name>A0A699YAN8_HAELA</name>
<keyword evidence="2" id="KW-1185">Reference proteome</keyword>
<dbReference type="Gene3D" id="3.30.200.20">
    <property type="entry name" value="Phosphorylase Kinase, domain 1"/>
    <property type="match status" value="1"/>
</dbReference>
<organism evidence="1 2">
    <name type="scientific">Haematococcus lacustris</name>
    <name type="common">Green alga</name>
    <name type="synonym">Haematococcus pluvialis</name>
    <dbReference type="NCBI Taxonomy" id="44745"/>
    <lineage>
        <taxon>Eukaryota</taxon>
        <taxon>Viridiplantae</taxon>
        <taxon>Chlorophyta</taxon>
        <taxon>core chlorophytes</taxon>
        <taxon>Chlorophyceae</taxon>
        <taxon>CS clade</taxon>
        <taxon>Chlamydomonadales</taxon>
        <taxon>Haematococcaceae</taxon>
        <taxon>Haematococcus</taxon>
    </lineage>
</organism>
<dbReference type="AlphaFoldDB" id="A0A699YAN8"/>
<proteinExistence type="predicted"/>
<reference evidence="1 2" key="1">
    <citation type="submission" date="2020-02" db="EMBL/GenBank/DDBJ databases">
        <title>Draft genome sequence of Haematococcus lacustris strain NIES-144.</title>
        <authorList>
            <person name="Morimoto D."/>
            <person name="Nakagawa S."/>
            <person name="Yoshida T."/>
            <person name="Sawayama S."/>
        </authorList>
    </citation>
    <scope>NUCLEOTIDE SEQUENCE [LARGE SCALE GENOMIC DNA]</scope>
    <source>
        <strain evidence="1 2">NIES-144</strain>
    </source>
</reference>
<evidence type="ECO:0000313" key="2">
    <source>
        <dbReference type="Proteomes" id="UP000485058"/>
    </source>
</evidence>
<gene>
    <name evidence="1" type="ORF">HaLaN_02024</name>
</gene>
<protein>
    <recommendedName>
        <fullName evidence="3">Protein kinase domain-containing protein</fullName>
    </recommendedName>
</protein>
<evidence type="ECO:0000313" key="1">
    <source>
        <dbReference type="EMBL" id="GFH07247.1"/>
    </source>
</evidence>